<dbReference type="InterPro" id="IPR003660">
    <property type="entry name" value="HAMP_dom"/>
</dbReference>
<organism evidence="11 12">
    <name type="scientific">Marinobacter mobilis</name>
    <dbReference type="NCBI Taxonomy" id="488533"/>
    <lineage>
        <taxon>Bacteria</taxon>
        <taxon>Pseudomonadati</taxon>
        <taxon>Pseudomonadota</taxon>
        <taxon>Gammaproteobacteria</taxon>
        <taxon>Pseudomonadales</taxon>
        <taxon>Marinobacteraceae</taxon>
        <taxon>Marinobacter</taxon>
    </lineage>
</organism>
<evidence type="ECO:0000256" key="3">
    <source>
        <dbReference type="ARBA" id="ARBA00022989"/>
    </source>
</evidence>
<proteinExistence type="inferred from homology"/>
<feature type="transmembrane region" description="Helical" evidence="8">
    <location>
        <begin position="12"/>
        <end position="33"/>
    </location>
</feature>
<dbReference type="AlphaFoldDB" id="A0A1H3D3W4"/>
<evidence type="ECO:0000256" key="5">
    <source>
        <dbReference type="ARBA" id="ARBA00023224"/>
    </source>
</evidence>
<evidence type="ECO:0000256" key="7">
    <source>
        <dbReference type="PROSITE-ProRule" id="PRU00284"/>
    </source>
</evidence>
<dbReference type="Proteomes" id="UP000199675">
    <property type="component" value="Unassembled WGS sequence"/>
</dbReference>
<feature type="domain" description="Methyl-accepting transducer" evidence="9">
    <location>
        <begin position="133"/>
        <end position="369"/>
    </location>
</feature>
<dbReference type="GO" id="GO:0016020">
    <property type="term" value="C:membrane"/>
    <property type="evidence" value="ECO:0007669"/>
    <property type="project" value="UniProtKB-SubCell"/>
</dbReference>
<keyword evidence="4 8" id="KW-0472">Membrane</keyword>
<dbReference type="OrthoDB" id="6354441at2"/>
<comment type="similarity">
    <text evidence="6">Belongs to the methyl-accepting chemotaxis (MCP) protein family.</text>
</comment>
<dbReference type="GO" id="GO:0006935">
    <property type="term" value="P:chemotaxis"/>
    <property type="evidence" value="ECO:0007669"/>
    <property type="project" value="UniProtKB-ARBA"/>
</dbReference>
<dbReference type="Pfam" id="PF00672">
    <property type="entry name" value="HAMP"/>
    <property type="match status" value="1"/>
</dbReference>
<dbReference type="PANTHER" id="PTHR32089:SF119">
    <property type="entry name" value="METHYL-ACCEPTING CHEMOTAXIS PROTEIN CTPL"/>
    <property type="match status" value="1"/>
</dbReference>
<sequence>MLRLLKNARLKYKFWLLNIVVLAVLCLLVLYAMNLMATTTQRPFGDVFSDTALEFAAVVAVLMALEMAGSQLLISFIERHVHRLKATMVEVQGSGNLSQRAEVDSSDEIGEMASAFNAMQDRTMAVVRSMKEAIDRLHWEVRELANAAEQRRDELSRQQAGTDRSAEMIETMLQSFNGIAEQADIAKTLSHEARNAAIHGGDRVSRSTGSIQGLAQAIEQSAHSVQSLAENSHEISAAVAEIKGIAEQTNLLALNAAIEAARAGEQGRGFAVVADEVRKLAQRVQDSTDQIQGTIDRLLQAMGAAVNQMTASSADATRCVDEAQEGQHALEAINEVVSRIDHTNEEIATVSAHQTASTDDVISNVQSIREATQNMVSQLADSADMSQRLKALIDSLEEAANKVHVD</sequence>
<dbReference type="InterPro" id="IPR004089">
    <property type="entry name" value="MCPsignal_dom"/>
</dbReference>
<evidence type="ECO:0000256" key="8">
    <source>
        <dbReference type="SAM" id="Phobius"/>
    </source>
</evidence>
<dbReference type="GO" id="GO:0007165">
    <property type="term" value="P:signal transduction"/>
    <property type="evidence" value="ECO:0007669"/>
    <property type="project" value="UniProtKB-KW"/>
</dbReference>
<dbReference type="RefSeq" id="WP_091816933.1">
    <property type="nucleotide sequence ID" value="NZ_FNNE01000011.1"/>
</dbReference>
<comment type="subcellular location">
    <subcellularLocation>
        <location evidence="1">Membrane</location>
        <topology evidence="1">Multi-pass membrane protein</topology>
    </subcellularLocation>
</comment>
<evidence type="ECO:0000256" key="6">
    <source>
        <dbReference type="ARBA" id="ARBA00029447"/>
    </source>
</evidence>
<keyword evidence="2 8" id="KW-0812">Transmembrane</keyword>
<evidence type="ECO:0000256" key="4">
    <source>
        <dbReference type="ARBA" id="ARBA00023136"/>
    </source>
</evidence>
<dbReference type="PROSITE" id="PS50885">
    <property type="entry name" value="HAMP"/>
    <property type="match status" value="1"/>
</dbReference>
<feature type="domain" description="HAMP" evidence="10">
    <location>
        <begin position="75"/>
        <end position="128"/>
    </location>
</feature>
<keyword evidence="12" id="KW-1185">Reference proteome</keyword>
<dbReference type="SUPFAM" id="SSF58104">
    <property type="entry name" value="Methyl-accepting chemotaxis protein (MCP) signaling domain"/>
    <property type="match status" value="1"/>
</dbReference>
<keyword evidence="5 7" id="KW-0807">Transducer</keyword>
<keyword evidence="3 8" id="KW-1133">Transmembrane helix</keyword>
<dbReference type="EMBL" id="FNNE01000011">
    <property type="protein sequence ID" value="SDX60349.1"/>
    <property type="molecule type" value="Genomic_DNA"/>
</dbReference>
<feature type="transmembrane region" description="Helical" evidence="8">
    <location>
        <begin position="53"/>
        <end position="77"/>
    </location>
</feature>
<evidence type="ECO:0000256" key="2">
    <source>
        <dbReference type="ARBA" id="ARBA00022692"/>
    </source>
</evidence>
<dbReference type="CDD" id="cd06225">
    <property type="entry name" value="HAMP"/>
    <property type="match status" value="1"/>
</dbReference>
<dbReference type="Pfam" id="PF00015">
    <property type="entry name" value="MCPsignal"/>
    <property type="match status" value="1"/>
</dbReference>
<evidence type="ECO:0000259" key="10">
    <source>
        <dbReference type="PROSITE" id="PS50885"/>
    </source>
</evidence>
<dbReference type="PROSITE" id="PS50111">
    <property type="entry name" value="CHEMOTAXIS_TRANSDUC_2"/>
    <property type="match status" value="1"/>
</dbReference>
<evidence type="ECO:0000313" key="11">
    <source>
        <dbReference type="EMBL" id="SDX60349.1"/>
    </source>
</evidence>
<reference evidence="11 12" key="1">
    <citation type="submission" date="2016-10" db="EMBL/GenBank/DDBJ databases">
        <authorList>
            <person name="de Groot N.N."/>
        </authorList>
    </citation>
    <scope>NUCLEOTIDE SEQUENCE [LARGE SCALE GENOMIC DNA]</scope>
    <source>
        <strain evidence="11 12">CGMCC 1.7059</strain>
    </source>
</reference>
<dbReference type="PANTHER" id="PTHR32089">
    <property type="entry name" value="METHYL-ACCEPTING CHEMOTAXIS PROTEIN MCPB"/>
    <property type="match status" value="1"/>
</dbReference>
<name>A0A1H3D3W4_9GAMM</name>
<dbReference type="SMART" id="SM00283">
    <property type="entry name" value="MA"/>
    <property type="match status" value="1"/>
</dbReference>
<evidence type="ECO:0000259" key="9">
    <source>
        <dbReference type="PROSITE" id="PS50111"/>
    </source>
</evidence>
<dbReference type="FunFam" id="1.10.287.950:FF:000001">
    <property type="entry name" value="Methyl-accepting chemotaxis sensory transducer"/>
    <property type="match status" value="1"/>
</dbReference>
<gene>
    <name evidence="11" type="ORF">SAMN04487960_111108</name>
</gene>
<protein>
    <submittedName>
        <fullName evidence="11">Methyl-accepting chemotaxis protein</fullName>
    </submittedName>
</protein>
<dbReference type="Gene3D" id="1.10.287.950">
    <property type="entry name" value="Methyl-accepting chemotaxis protein"/>
    <property type="match status" value="1"/>
</dbReference>
<evidence type="ECO:0000256" key="1">
    <source>
        <dbReference type="ARBA" id="ARBA00004141"/>
    </source>
</evidence>
<accession>A0A1H3D3W4</accession>
<evidence type="ECO:0000313" key="12">
    <source>
        <dbReference type="Proteomes" id="UP000199675"/>
    </source>
</evidence>
<dbReference type="SMART" id="SM00304">
    <property type="entry name" value="HAMP"/>
    <property type="match status" value="1"/>
</dbReference>
<dbReference type="STRING" id="488533.SAMN04487960_111108"/>